<dbReference type="PANTHER" id="PTHR30040">
    <property type="entry name" value="THIAMINE BIOSYNTHESIS LIPOPROTEIN APBE"/>
    <property type="match status" value="1"/>
</dbReference>
<evidence type="ECO:0000256" key="1">
    <source>
        <dbReference type="ARBA" id="ARBA00001946"/>
    </source>
</evidence>
<evidence type="ECO:0000256" key="7">
    <source>
        <dbReference type="ARBA" id="ARBA00022827"/>
    </source>
</evidence>
<dbReference type="KEGG" id="whr:OG579_13295"/>
<evidence type="ECO:0000256" key="10">
    <source>
        <dbReference type="ARBA" id="ARBA00048540"/>
    </source>
</evidence>
<dbReference type="Gene3D" id="3.10.520.10">
    <property type="entry name" value="ApbE-like domains"/>
    <property type="match status" value="1"/>
</dbReference>
<dbReference type="SUPFAM" id="SSF143631">
    <property type="entry name" value="ApbE-like"/>
    <property type="match status" value="1"/>
</dbReference>
<dbReference type="GO" id="GO:0046872">
    <property type="term" value="F:metal ion binding"/>
    <property type="evidence" value="ECO:0007669"/>
    <property type="project" value="UniProtKB-KW"/>
</dbReference>
<evidence type="ECO:0000256" key="3">
    <source>
        <dbReference type="ARBA" id="ARBA00016337"/>
    </source>
</evidence>
<evidence type="ECO:0000256" key="4">
    <source>
        <dbReference type="ARBA" id="ARBA00022630"/>
    </source>
</evidence>
<reference evidence="11 12" key="1">
    <citation type="submission" date="2022-10" db="EMBL/GenBank/DDBJ databases">
        <title>The complete genomes of actinobacterial strains from the NBC collection.</title>
        <authorList>
            <person name="Joergensen T.S."/>
            <person name="Alvarez Arevalo M."/>
            <person name="Sterndorff E.B."/>
            <person name="Faurdal D."/>
            <person name="Vuksanovic O."/>
            <person name="Mourched A.-S."/>
            <person name="Charusanti P."/>
            <person name="Shaw S."/>
            <person name="Blin K."/>
            <person name="Weber T."/>
        </authorList>
    </citation>
    <scope>NUCLEOTIDE SEQUENCE [LARGE SCALE GENOMIC DNA]</scope>
    <source>
        <strain evidence="11 12">NBC_00319</strain>
    </source>
</reference>
<comment type="catalytic activity">
    <reaction evidence="10">
        <text>L-threonyl-[protein] + FAD = FMN-L-threonyl-[protein] + AMP + H(+)</text>
        <dbReference type="Rhea" id="RHEA:36847"/>
        <dbReference type="Rhea" id="RHEA-COMP:11060"/>
        <dbReference type="Rhea" id="RHEA-COMP:11061"/>
        <dbReference type="ChEBI" id="CHEBI:15378"/>
        <dbReference type="ChEBI" id="CHEBI:30013"/>
        <dbReference type="ChEBI" id="CHEBI:57692"/>
        <dbReference type="ChEBI" id="CHEBI:74257"/>
        <dbReference type="ChEBI" id="CHEBI:456215"/>
        <dbReference type="EC" id="2.7.1.180"/>
    </reaction>
</comment>
<dbReference type="Proteomes" id="UP001432128">
    <property type="component" value="Chromosome"/>
</dbReference>
<evidence type="ECO:0000313" key="11">
    <source>
        <dbReference type="EMBL" id="WUM18711.1"/>
    </source>
</evidence>
<dbReference type="EC" id="2.7.1.180" evidence="2"/>
<dbReference type="InterPro" id="IPR003374">
    <property type="entry name" value="ApbE-like_sf"/>
</dbReference>
<dbReference type="GO" id="GO:0016740">
    <property type="term" value="F:transferase activity"/>
    <property type="evidence" value="ECO:0007669"/>
    <property type="project" value="UniProtKB-KW"/>
</dbReference>
<keyword evidence="8" id="KW-0460">Magnesium</keyword>
<keyword evidence="7" id="KW-0274">FAD</keyword>
<keyword evidence="6" id="KW-0479">Metal-binding</keyword>
<sequence>MTHPRSVPPETTTTWQVWGLEASLVVTDPDRLVEARAVVDSVLADVDAACSRFRPDAELYGRSIRRGRPTRITPVLATLVDAALDAARASGGAVDPTIGRRLVALGYDRDFADVVADRASGLTAGPSVAVHEADHTMIRRHADTLTVPEGVLLDLGATAKAVAADLAAEVIADEIGCGAMVNLGGDICARGDAPSGGWQILVQDVPADGRTEPAAQIGLVGDCAVATSSTLRRQWTHKGRSVHHIIDPRTGEPAARHWRTVTAVARRCIDANTLTTGAIVKGAAGQPWIESTGLPARLVAADGTVVGLGGWPQDAEMAA</sequence>
<protein>
    <recommendedName>
        <fullName evidence="3">FAD:protein FMN transferase</fullName>
        <ecNumber evidence="2">2.7.1.180</ecNumber>
    </recommendedName>
    <alternativeName>
        <fullName evidence="9">Flavin transferase</fullName>
    </alternativeName>
</protein>
<dbReference type="EMBL" id="CP108021">
    <property type="protein sequence ID" value="WUM18711.1"/>
    <property type="molecule type" value="Genomic_DNA"/>
</dbReference>
<dbReference type="Pfam" id="PF02424">
    <property type="entry name" value="ApbE"/>
    <property type="match status" value="1"/>
</dbReference>
<evidence type="ECO:0000256" key="5">
    <source>
        <dbReference type="ARBA" id="ARBA00022679"/>
    </source>
</evidence>
<evidence type="ECO:0000256" key="8">
    <source>
        <dbReference type="ARBA" id="ARBA00022842"/>
    </source>
</evidence>
<gene>
    <name evidence="11" type="ORF">OG579_13295</name>
</gene>
<evidence type="ECO:0000256" key="9">
    <source>
        <dbReference type="ARBA" id="ARBA00031306"/>
    </source>
</evidence>
<dbReference type="RefSeq" id="WP_328856304.1">
    <property type="nucleotide sequence ID" value="NZ_CP108021.1"/>
</dbReference>
<evidence type="ECO:0000313" key="12">
    <source>
        <dbReference type="Proteomes" id="UP001432128"/>
    </source>
</evidence>
<organism evidence="11 12">
    <name type="scientific">Williamsia herbipolensis</name>
    <dbReference type="NCBI Taxonomy" id="1603258"/>
    <lineage>
        <taxon>Bacteria</taxon>
        <taxon>Bacillati</taxon>
        <taxon>Actinomycetota</taxon>
        <taxon>Actinomycetes</taxon>
        <taxon>Mycobacteriales</taxon>
        <taxon>Nocardiaceae</taxon>
        <taxon>Williamsia</taxon>
    </lineage>
</organism>
<proteinExistence type="predicted"/>
<keyword evidence="4" id="KW-0285">Flavoprotein</keyword>
<keyword evidence="12" id="KW-1185">Reference proteome</keyword>
<evidence type="ECO:0000256" key="6">
    <source>
        <dbReference type="ARBA" id="ARBA00022723"/>
    </source>
</evidence>
<evidence type="ECO:0000256" key="2">
    <source>
        <dbReference type="ARBA" id="ARBA00011955"/>
    </source>
</evidence>
<accession>A0AAU4JY66</accession>
<dbReference type="AlphaFoldDB" id="A0AAU4JY66"/>
<dbReference type="PANTHER" id="PTHR30040:SF2">
    <property type="entry name" value="FAD:PROTEIN FMN TRANSFERASE"/>
    <property type="match status" value="1"/>
</dbReference>
<name>A0AAU4JY66_9NOCA</name>
<dbReference type="InterPro" id="IPR024932">
    <property type="entry name" value="ApbE"/>
</dbReference>
<comment type="cofactor">
    <cofactor evidence="1">
        <name>Mg(2+)</name>
        <dbReference type="ChEBI" id="CHEBI:18420"/>
    </cofactor>
</comment>
<keyword evidence="5 11" id="KW-0808">Transferase</keyword>